<evidence type="ECO:0000256" key="1">
    <source>
        <dbReference type="SAM" id="Phobius"/>
    </source>
</evidence>
<evidence type="ECO:0000313" key="3">
    <source>
        <dbReference type="Proteomes" id="UP000886520"/>
    </source>
</evidence>
<evidence type="ECO:0000313" key="2">
    <source>
        <dbReference type="EMBL" id="KAI5073279.1"/>
    </source>
</evidence>
<dbReference type="InterPro" id="IPR044177">
    <property type="entry name" value="RTNLB22/23"/>
</dbReference>
<organism evidence="2 3">
    <name type="scientific">Adiantum capillus-veneris</name>
    <name type="common">Maidenhair fern</name>
    <dbReference type="NCBI Taxonomy" id="13818"/>
    <lineage>
        <taxon>Eukaryota</taxon>
        <taxon>Viridiplantae</taxon>
        <taxon>Streptophyta</taxon>
        <taxon>Embryophyta</taxon>
        <taxon>Tracheophyta</taxon>
        <taxon>Polypodiopsida</taxon>
        <taxon>Polypodiidae</taxon>
        <taxon>Polypodiales</taxon>
        <taxon>Pteridineae</taxon>
        <taxon>Pteridaceae</taxon>
        <taxon>Vittarioideae</taxon>
        <taxon>Adiantum</taxon>
    </lineage>
</organism>
<gene>
    <name evidence="2" type="ORF">GOP47_0011292</name>
</gene>
<dbReference type="PANTHER" id="PTHR47879:SF2">
    <property type="entry name" value="RETICULON-LIKE PROTEIN B22"/>
    <property type="match status" value="1"/>
</dbReference>
<name>A0A9D4USH8_ADICA</name>
<dbReference type="PANTHER" id="PTHR47879">
    <property type="entry name" value="RETICULON-LIKE PROTEIN B22"/>
    <property type="match status" value="1"/>
</dbReference>
<keyword evidence="1" id="KW-1133">Transmembrane helix</keyword>
<keyword evidence="1" id="KW-0812">Transmembrane</keyword>
<sequence length="64" mass="6849">MAIGGELNLGRLGMGAVLLTCGTLVYYHCTVRTYPLISLAADVLIVLLCSLSVLGLLFRYCNIS</sequence>
<dbReference type="OrthoDB" id="2020646at2759"/>
<accession>A0A9D4USH8</accession>
<keyword evidence="1" id="KW-0472">Membrane</keyword>
<dbReference type="EMBL" id="JABFUD020000011">
    <property type="protein sequence ID" value="KAI5073279.1"/>
    <property type="molecule type" value="Genomic_DNA"/>
</dbReference>
<keyword evidence="3" id="KW-1185">Reference proteome</keyword>
<feature type="transmembrane region" description="Helical" evidence="1">
    <location>
        <begin position="34"/>
        <end position="58"/>
    </location>
</feature>
<comment type="caution">
    <text evidence="2">The sequence shown here is derived from an EMBL/GenBank/DDBJ whole genome shotgun (WGS) entry which is preliminary data.</text>
</comment>
<feature type="transmembrane region" description="Helical" evidence="1">
    <location>
        <begin position="12"/>
        <end position="28"/>
    </location>
</feature>
<reference evidence="2" key="1">
    <citation type="submission" date="2021-01" db="EMBL/GenBank/DDBJ databases">
        <title>Adiantum capillus-veneris genome.</title>
        <authorList>
            <person name="Fang Y."/>
            <person name="Liao Q."/>
        </authorList>
    </citation>
    <scope>NUCLEOTIDE SEQUENCE</scope>
    <source>
        <strain evidence="2">H3</strain>
        <tissue evidence="2">Leaf</tissue>
    </source>
</reference>
<dbReference type="Proteomes" id="UP000886520">
    <property type="component" value="Chromosome 11"/>
</dbReference>
<proteinExistence type="predicted"/>
<dbReference type="AlphaFoldDB" id="A0A9D4USH8"/>
<protein>
    <submittedName>
        <fullName evidence="2">Uncharacterized protein</fullName>
    </submittedName>
</protein>